<name>A0AAD1VTJ9_PELCU</name>
<dbReference type="EMBL" id="OW240913">
    <property type="protein sequence ID" value="CAH2247561.1"/>
    <property type="molecule type" value="Genomic_DNA"/>
</dbReference>
<dbReference type="SMART" id="SM00454">
    <property type="entry name" value="SAM"/>
    <property type="match status" value="1"/>
</dbReference>
<proteinExistence type="predicted"/>
<dbReference type="PANTHER" id="PTHR12247:SF89">
    <property type="entry name" value="STERILE ALPHA MOTIF DOMAIN-CONTAINING PROTEIN 7"/>
    <property type="match status" value="1"/>
</dbReference>
<protein>
    <submittedName>
        <fullName evidence="3">Sterile alpha motif domain-containing 7</fullName>
    </submittedName>
</protein>
<dbReference type="AlphaFoldDB" id="A0AAD1VTJ9"/>
<evidence type="ECO:0000313" key="4">
    <source>
        <dbReference type="Proteomes" id="UP001295444"/>
    </source>
</evidence>
<feature type="compositionally biased region" description="Basic and acidic residues" evidence="1">
    <location>
        <begin position="314"/>
        <end position="328"/>
    </location>
</feature>
<dbReference type="InterPro" id="IPR001660">
    <property type="entry name" value="SAM"/>
</dbReference>
<dbReference type="GO" id="GO:0005634">
    <property type="term" value="C:nucleus"/>
    <property type="evidence" value="ECO:0007669"/>
    <property type="project" value="TreeGrafter"/>
</dbReference>
<dbReference type="SUPFAM" id="SSF47769">
    <property type="entry name" value="SAM/Pointed domain"/>
    <property type="match status" value="1"/>
</dbReference>
<dbReference type="GO" id="GO:0003682">
    <property type="term" value="F:chromatin binding"/>
    <property type="evidence" value="ECO:0007669"/>
    <property type="project" value="TreeGrafter"/>
</dbReference>
<dbReference type="CDD" id="cd09579">
    <property type="entry name" value="SAM_Samd7_11"/>
    <property type="match status" value="1"/>
</dbReference>
<organism evidence="3 4">
    <name type="scientific">Pelobates cultripes</name>
    <name type="common">Western spadefoot toad</name>
    <dbReference type="NCBI Taxonomy" id="61616"/>
    <lineage>
        <taxon>Eukaryota</taxon>
        <taxon>Metazoa</taxon>
        <taxon>Chordata</taxon>
        <taxon>Craniata</taxon>
        <taxon>Vertebrata</taxon>
        <taxon>Euteleostomi</taxon>
        <taxon>Amphibia</taxon>
        <taxon>Batrachia</taxon>
        <taxon>Anura</taxon>
        <taxon>Pelobatoidea</taxon>
        <taxon>Pelobatidae</taxon>
        <taxon>Pelobates</taxon>
    </lineage>
</organism>
<feature type="domain" description="SAM" evidence="2">
    <location>
        <begin position="389"/>
        <end position="435"/>
    </location>
</feature>
<evidence type="ECO:0000313" key="3">
    <source>
        <dbReference type="EMBL" id="CAH2247561.1"/>
    </source>
</evidence>
<feature type="compositionally biased region" description="Polar residues" evidence="1">
    <location>
        <begin position="236"/>
        <end position="247"/>
    </location>
</feature>
<sequence length="534" mass="60237">MDPRGHLQKMSIVGDQANLEGKHLYQLPGCMSVAEIRQRQEMIMRNQMMSVNPQVMMSAQQRTPLIPSQFDPRLLERDLLPSTDLIIPNDSRQVHMASLPTHAGLLANRAFSGQGYSYLQTEPLDFVARRQELLQKQNVTRMEMEMNAIYQPREIDKAHRKGFVEMESPFLYHGIANPVAFRGRQMIPEGHLHSDVLVYRNALESIHGNTMLKPSSPYPNINHLHRERVRRPARRTTNQKTADSTICVSKIQADSKLQSPPVTTEDDKDDKKEEETEIFGKIDQSKVAVDPTMDKNSMELHENQDKNNSNNNMTRERNSSCNGNDKELGNTSTAFEDRYIYQPPVHLSATPYSFPVSINSPIISGPKPPVLLLLLHIEDIPALQDIRKWTSQDVYNFISNLPGCSNYAQVFKDHDIDGVTLPLLTEEHLLDTMGLKLGPALKIRSQISCRLGNIFHMANLPITGPMPSTAQVSTDQPTDVLSPLQCNNSNMVPSPCPKDSDILKATESMTSETKENSCDLPLTQNEFQMNYLKG</sequence>
<evidence type="ECO:0000259" key="2">
    <source>
        <dbReference type="PROSITE" id="PS50105"/>
    </source>
</evidence>
<gene>
    <name evidence="3" type="ORF">PECUL_23A053974</name>
</gene>
<dbReference type="PROSITE" id="PS50105">
    <property type="entry name" value="SAM_DOMAIN"/>
    <property type="match status" value="1"/>
</dbReference>
<dbReference type="InterPro" id="IPR050548">
    <property type="entry name" value="PcG_chromatin_remod_factors"/>
</dbReference>
<dbReference type="PANTHER" id="PTHR12247">
    <property type="entry name" value="POLYCOMB GROUP PROTEIN"/>
    <property type="match status" value="1"/>
</dbReference>
<feature type="compositionally biased region" description="Basic and acidic residues" evidence="1">
    <location>
        <begin position="269"/>
        <end position="284"/>
    </location>
</feature>
<accession>A0AAD1VTJ9</accession>
<dbReference type="Proteomes" id="UP001295444">
    <property type="component" value="Chromosome 02"/>
</dbReference>
<dbReference type="GO" id="GO:0045892">
    <property type="term" value="P:negative regulation of DNA-templated transcription"/>
    <property type="evidence" value="ECO:0007669"/>
    <property type="project" value="TreeGrafter"/>
</dbReference>
<feature type="region of interest" description="Disordered" evidence="1">
    <location>
        <begin position="226"/>
        <end position="329"/>
    </location>
</feature>
<dbReference type="InterPro" id="IPR013761">
    <property type="entry name" value="SAM/pointed_sf"/>
</dbReference>
<dbReference type="Gene3D" id="1.10.150.50">
    <property type="entry name" value="Transcription Factor, Ets-1"/>
    <property type="match status" value="1"/>
</dbReference>
<dbReference type="GO" id="GO:0042393">
    <property type="term" value="F:histone binding"/>
    <property type="evidence" value="ECO:0007669"/>
    <property type="project" value="TreeGrafter"/>
</dbReference>
<feature type="compositionally biased region" description="Basic and acidic residues" evidence="1">
    <location>
        <begin position="292"/>
        <end position="305"/>
    </location>
</feature>
<evidence type="ECO:0000256" key="1">
    <source>
        <dbReference type="SAM" id="MobiDB-lite"/>
    </source>
</evidence>
<reference evidence="3" key="1">
    <citation type="submission" date="2022-03" db="EMBL/GenBank/DDBJ databases">
        <authorList>
            <person name="Alioto T."/>
            <person name="Alioto T."/>
            <person name="Gomez Garrido J."/>
        </authorList>
    </citation>
    <scope>NUCLEOTIDE SEQUENCE</scope>
</reference>
<keyword evidence="4" id="KW-1185">Reference proteome</keyword>
<dbReference type="Pfam" id="PF00536">
    <property type="entry name" value="SAM_1"/>
    <property type="match status" value="1"/>
</dbReference>